<name>A0A8R1IF83_CAEJA</name>
<sequence length="142" mass="16868">MPVENKNMYVAFVVKAQHAPINFFRIALKLELSSTHSIPRFFFFFFTALIDDYLDISDGFAEFFRIRPSVRPRLSRLRIGYGNLNFFLSFLFADAKYFAFYSLRVFLARFAPKSLQIQLARKVFQRGRKFNLSLTCFLYCFF</sequence>
<accession>A0A8R1IF83</accession>
<reference evidence="1" key="2">
    <citation type="submission" date="2022-06" db="UniProtKB">
        <authorList>
            <consortium name="EnsemblMetazoa"/>
        </authorList>
    </citation>
    <scope>IDENTIFICATION</scope>
    <source>
        <strain evidence="1">DF5081</strain>
    </source>
</reference>
<dbReference type="AlphaFoldDB" id="A0A8R1IF83"/>
<organism evidence="1 2">
    <name type="scientific">Caenorhabditis japonica</name>
    <dbReference type="NCBI Taxonomy" id="281687"/>
    <lineage>
        <taxon>Eukaryota</taxon>
        <taxon>Metazoa</taxon>
        <taxon>Ecdysozoa</taxon>
        <taxon>Nematoda</taxon>
        <taxon>Chromadorea</taxon>
        <taxon>Rhabditida</taxon>
        <taxon>Rhabditina</taxon>
        <taxon>Rhabditomorpha</taxon>
        <taxon>Rhabditoidea</taxon>
        <taxon>Rhabditidae</taxon>
        <taxon>Peloderinae</taxon>
        <taxon>Caenorhabditis</taxon>
    </lineage>
</organism>
<reference evidence="2" key="1">
    <citation type="submission" date="2010-08" db="EMBL/GenBank/DDBJ databases">
        <authorList>
            <consortium name="Caenorhabditis japonica Sequencing Consortium"/>
            <person name="Wilson R.K."/>
        </authorList>
    </citation>
    <scope>NUCLEOTIDE SEQUENCE [LARGE SCALE GENOMIC DNA]</scope>
    <source>
        <strain evidence="2">DF5081</strain>
    </source>
</reference>
<evidence type="ECO:0000313" key="1">
    <source>
        <dbReference type="EnsemblMetazoa" id="CJA34940.1"/>
    </source>
</evidence>
<dbReference type="EnsemblMetazoa" id="CJA34940.1">
    <property type="protein sequence ID" value="CJA34940.1"/>
    <property type="gene ID" value="WBGene00210787"/>
</dbReference>
<keyword evidence="2" id="KW-1185">Reference proteome</keyword>
<evidence type="ECO:0000313" key="2">
    <source>
        <dbReference type="Proteomes" id="UP000005237"/>
    </source>
</evidence>
<proteinExistence type="predicted"/>
<protein>
    <submittedName>
        <fullName evidence="1">Uncharacterized protein</fullName>
    </submittedName>
</protein>
<dbReference type="Proteomes" id="UP000005237">
    <property type="component" value="Unassembled WGS sequence"/>
</dbReference>